<feature type="compositionally biased region" description="Pro residues" evidence="1">
    <location>
        <begin position="75"/>
        <end position="94"/>
    </location>
</feature>
<dbReference type="PANTHER" id="PTHR33472:SF24">
    <property type="entry name" value="VEGETATIVE CELL WALL PROTEIN GP1-LIKE"/>
    <property type="match status" value="1"/>
</dbReference>
<dbReference type="Proteomes" id="UP001141806">
    <property type="component" value="Unassembled WGS sequence"/>
</dbReference>
<feature type="compositionally biased region" description="Basic and acidic residues" evidence="1">
    <location>
        <begin position="262"/>
        <end position="281"/>
    </location>
</feature>
<feature type="compositionally biased region" description="Basic and acidic residues" evidence="1">
    <location>
        <begin position="553"/>
        <end position="564"/>
    </location>
</feature>
<organism evidence="2 3">
    <name type="scientific">Protea cynaroides</name>
    <dbReference type="NCBI Taxonomy" id="273540"/>
    <lineage>
        <taxon>Eukaryota</taxon>
        <taxon>Viridiplantae</taxon>
        <taxon>Streptophyta</taxon>
        <taxon>Embryophyta</taxon>
        <taxon>Tracheophyta</taxon>
        <taxon>Spermatophyta</taxon>
        <taxon>Magnoliopsida</taxon>
        <taxon>Proteales</taxon>
        <taxon>Proteaceae</taxon>
        <taxon>Protea</taxon>
    </lineage>
</organism>
<evidence type="ECO:0000256" key="1">
    <source>
        <dbReference type="SAM" id="MobiDB-lite"/>
    </source>
</evidence>
<keyword evidence="3" id="KW-1185">Reference proteome</keyword>
<dbReference type="AlphaFoldDB" id="A0A9Q0QP88"/>
<proteinExistence type="predicted"/>
<feature type="compositionally biased region" description="Polar residues" evidence="1">
    <location>
        <begin position="134"/>
        <end position="152"/>
    </location>
</feature>
<gene>
    <name evidence="2" type="ORF">NE237_018689</name>
</gene>
<dbReference type="OrthoDB" id="1709592at2759"/>
<dbReference type="PANTHER" id="PTHR33472">
    <property type="entry name" value="OS01G0106600 PROTEIN"/>
    <property type="match status" value="1"/>
</dbReference>
<reference evidence="2" key="1">
    <citation type="journal article" date="2023" name="Plant J.">
        <title>The genome of the king protea, Protea cynaroides.</title>
        <authorList>
            <person name="Chang J."/>
            <person name="Duong T.A."/>
            <person name="Schoeman C."/>
            <person name="Ma X."/>
            <person name="Roodt D."/>
            <person name="Barker N."/>
            <person name="Li Z."/>
            <person name="Van de Peer Y."/>
            <person name="Mizrachi E."/>
        </authorList>
    </citation>
    <scope>NUCLEOTIDE SEQUENCE</scope>
    <source>
        <tissue evidence="2">Young leaves</tissue>
    </source>
</reference>
<feature type="compositionally biased region" description="Polar residues" evidence="1">
    <location>
        <begin position="226"/>
        <end position="243"/>
    </location>
</feature>
<feature type="compositionally biased region" description="Pro residues" evidence="1">
    <location>
        <begin position="153"/>
        <end position="169"/>
    </location>
</feature>
<sequence>MDPKTSRKSFRFRFPWRKTPAPIPTRPPAESQLPTQQATAIPPIAPSPEPQARPWTQSQPSSPSTTVPSHIPSESPSPPSLTAPPPSHKVPPSPQSQKRFQLPLPSHTPQPQPAAQTASSPLLPPSKAVPAPSHTASQPLAPSHTASQQTLRPTPPSQFPSLSPSPSPSPSLSLSPSPSPSPSPPPPPQSQKRFRLPSPSHKPQPQPAAQTASSPPLRPTKAVPSPSHTASQPPSSSHTASRQTLTTTPPSSSPSSSLSRTAPEEQPKREEKPKSPADETMKLISKASGLSTKTKRHPTPRDGQKQLEKQIALDGKETTETDFKERESSVAATYPQERSMGNESCPKSATFLGEQSILQREIKEDISKFVHKLAMVDPKQDIVENQASVITLAGENRGAAMHVGNELAKREGSVHIHRGYKLNQNDNTETTTDEEGSSQRRMEDQKTGEDTATPACINSNVQSFNNSIILNSSFGERNPGVHFLSHKPKESINTKEKRSKKASSKPEFNENPAQKLPNEPTVRRRCLRSLFLESSDTDKDNPKKPRRHGCRYSCEKKKDKDKQTEATLTK</sequence>
<feature type="compositionally biased region" description="Pro residues" evidence="1">
    <location>
        <begin position="177"/>
        <end position="189"/>
    </location>
</feature>
<feature type="compositionally biased region" description="Basic and acidic residues" evidence="1">
    <location>
        <begin position="299"/>
        <end position="308"/>
    </location>
</feature>
<feature type="compositionally biased region" description="Basic residues" evidence="1">
    <location>
        <begin position="1"/>
        <end position="16"/>
    </location>
</feature>
<feature type="region of interest" description="Disordered" evidence="1">
    <location>
        <begin position="1"/>
        <end position="347"/>
    </location>
</feature>
<name>A0A9Q0QP88_9MAGN</name>
<feature type="compositionally biased region" description="Basic and acidic residues" evidence="1">
    <location>
        <begin position="487"/>
        <end position="496"/>
    </location>
</feature>
<feature type="region of interest" description="Disordered" evidence="1">
    <location>
        <begin position="421"/>
        <end position="458"/>
    </location>
</feature>
<accession>A0A9Q0QP88</accession>
<comment type="caution">
    <text evidence="2">The sequence shown here is derived from an EMBL/GenBank/DDBJ whole genome shotgun (WGS) entry which is preliminary data.</text>
</comment>
<dbReference type="EMBL" id="JAMYWD010000007">
    <property type="protein sequence ID" value="KAJ4966840.1"/>
    <property type="molecule type" value="Genomic_DNA"/>
</dbReference>
<feature type="compositionally biased region" description="Basic and acidic residues" evidence="1">
    <location>
        <begin position="314"/>
        <end position="328"/>
    </location>
</feature>
<feature type="compositionally biased region" description="Low complexity" evidence="1">
    <location>
        <begin position="244"/>
        <end position="259"/>
    </location>
</feature>
<dbReference type="PRINTS" id="PR01217">
    <property type="entry name" value="PRICHEXTENSN"/>
</dbReference>
<evidence type="ECO:0000313" key="2">
    <source>
        <dbReference type="EMBL" id="KAJ4966840.1"/>
    </source>
</evidence>
<feature type="compositionally biased region" description="Low complexity" evidence="1">
    <location>
        <begin position="54"/>
        <end position="74"/>
    </location>
</feature>
<evidence type="ECO:0000313" key="3">
    <source>
        <dbReference type="Proteomes" id="UP001141806"/>
    </source>
</evidence>
<protein>
    <submittedName>
        <fullName evidence="2">Uncharacterized protein</fullName>
    </submittedName>
</protein>
<feature type="region of interest" description="Disordered" evidence="1">
    <location>
        <begin position="480"/>
        <end position="570"/>
    </location>
</feature>
<feature type="compositionally biased region" description="Basic and acidic residues" evidence="1">
    <location>
        <begin position="437"/>
        <end position="449"/>
    </location>
</feature>